<dbReference type="OrthoDB" id="7032053at2"/>
<feature type="compositionally biased region" description="Basic and acidic residues" evidence="5">
    <location>
        <begin position="68"/>
        <end position="85"/>
    </location>
</feature>
<dbReference type="InterPro" id="IPR006260">
    <property type="entry name" value="TonB/TolA_C"/>
</dbReference>
<dbReference type="RefSeq" id="WP_124684573.1">
    <property type="nucleotide sequence ID" value="NZ_CP033969.1"/>
</dbReference>
<sequence length="226" mass="23614">MDSHPSPAARRRRAALAALALAVVALVGWLVWQWSADKAAARREAPRLPPMVALPPPPPPPPPPPEQKPPEVKERMQAPEPKPMEPAKPAEAPKPANDAPESVTMNADAQAGAGGIQIGSGGGMGGGGSGGGRAGNATYGQYLAYALQRAVQRDPATARLAYPQLLLHLWLDDGGRITRVELVRSSGDAKTDEALLAALRAVGQVDEKPPAGLTFPARVAMQARRP</sequence>
<keyword evidence="3" id="KW-1133">Transmembrane helix</keyword>
<protein>
    <submittedName>
        <fullName evidence="6">Energy transducer TonB</fullName>
    </submittedName>
</protein>
<evidence type="ECO:0000313" key="6">
    <source>
        <dbReference type="EMBL" id="AZG14819.1"/>
    </source>
</evidence>
<reference evidence="7" key="1">
    <citation type="submission" date="2018-11" db="EMBL/GenBank/DDBJ databases">
        <title>FDA dAtabase for Regulatory Grade micrObial Sequences (FDA-ARGOS): Supporting development and validation of Infectious Disease Dx tests.</title>
        <authorList>
            <person name="Goldberg B."/>
            <person name="Campos J."/>
            <person name="Tallon L."/>
            <person name="Sadzewicz L."/>
            <person name="Zhao X."/>
            <person name="Vavikolanu K."/>
            <person name="Mehta A."/>
            <person name="Aluvathingal J."/>
            <person name="Nadendla S."/>
            <person name="Geyer C."/>
            <person name="Nandy P."/>
            <person name="Yan Y."/>
            <person name="Sichtig H."/>
        </authorList>
    </citation>
    <scope>NUCLEOTIDE SEQUENCE [LARGE SCALE GENOMIC DNA]</scope>
    <source>
        <strain evidence="7">FDAARGOS_614</strain>
    </source>
</reference>
<evidence type="ECO:0000256" key="3">
    <source>
        <dbReference type="ARBA" id="ARBA00022989"/>
    </source>
</evidence>
<dbReference type="Pfam" id="PF13103">
    <property type="entry name" value="TonB_2"/>
    <property type="match status" value="1"/>
</dbReference>
<proteinExistence type="predicted"/>
<dbReference type="Proteomes" id="UP000270411">
    <property type="component" value="Chromosome 1"/>
</dbReference>
<name>A0A3G8H3C5_9BURK</name>
<evidence type="ECO:0000256" key="5">
    <source>
        <dbReference type="SAM" id="MobiDB-lite"/>
    </source>
</evidence>
<feature type="region of interest" description="Disordered" evidence="5">
    <location>
        <begin position="38"/>
        <end position="102"/>
    </location>
</feature>
<dbReference type="GO" id="GO:0016020">
    <property type="term" value="C:membrane"/>
    <property type="evidence" value="ECO:0007669"/>
    <property type="project" value="UniProtKB-SubCell"/>
</dbReference>
<evidence type="ECO:0000256" key="1">
    <source>
        <dbReference type="ARBA" id="ARBA00004167"/>
    </source>
</evidence>
<organism evidence="6 7">
    <name type="scientific">Cupriavidus pauculus</name>
    <dbReference type="NCBI Taxonomy" id="82633"/>
    <lineage>
        <taxon>Bacteria</taxon>
        <taxon>Pseudomonadati</taxon>
        <taxon>Pseudomonadota</taxon>
        <taxon>Betaproteobacteria</taxon>
        <taxon>Burkholderiales</taxon>
        <taxon>Burkholderiaceae</taxon>
        <taxon>Cupriavidus</taxon>
    </lineage>
</organism>
<dbReference type="Gene3D" id="3.30.1150.10">
    <property type="match status" value="1"/>
</dbReference>
<dbReference type="EMBL" id="CP033969">
    <property type="protein sequence ID" value="AZG14819.1"/>
    <property type="molecule type" value="Genomic_DNA"/>
</dbReference>
<dbReference type="NCBIfam" id="TIGR01352">
    <property type="entry name" value="tonB_Cterm"/>
    <property type="match status" value="1"/>
</dbReference>
<feature type="compositionally biased region" description="Low complexity" evidence="5">
    <location>
        <begin position="87"/>
        <end position="101"/>
    </location>
</feature>
<evidence type="ECO:0000256" key="4">
    <source>
        <dbReference type="ARBA" id="ARBA00023136"/>
    </source>
</evidence>
<dbReference type="KEGG" id="cpau:EHF44_16095"/>
<dbReference type="AlphaFoldDB" id="A0A3G8H3C5"/>
<accession>A0A3G8H3C5</accession>
<keyword evidence="4" id="KW-0472">Membrane</keyword>
<gene>
    <name evidence="6" type="ORF">EHF44_16095</name>
</gene>
<feature type="compositionally biased region" description="Pro residues" evidence="5">
    <location>
        <begin position="47"/>
        <end position="67"/>
    </location>
</feature>
<keyword evidence="2" id="KW-0812">Transmembrane</keyword>
<comment type="subcellular location">
    <subcellularLocation>
        <location evidence="1">Membrane</location>
        <topology evidence="1">Single-pass membrane protein</topology>
    </subcellularLocation>
</comment>
<dbReference type="SUPFAM" id="SSF74653">
    <property type="entry name" value="TolA/TonB C-terminal domain"/>
    <property type="match status" value="1"/>
</dbReference>
<evidence type="ECO:0000256" key="2">
    <source>
        <dbReference type="ARBA" id="ARBA00022692"/>
    </source>
</evidence>
<evidence type="ECO:0000313" key="7">
    <source>
        <dbReference type="Proteomes" id="UP000270411"/>
    </source>
</evidence>